<gene>
    <name evidence="8" type="ORF">JI435_029950</name>
</gene>
<dbReference type="VEuPathDB" id="FungiDB:JI435_029950"/>
<feature type="chain" id="PRO_5034204638" description="Zip-domain-containing protein" evidence="7">
    <location>
        <begin position="19"/>
        <end position="476"/>
    </location>
</feature>
<accession>A0A7U2EY72</accession>
<protein>
    <recommendedName>
        <fullName evidence="10">Zip-domain-containing protein</fullName>
    </recommendedName>
</protein>
<keyword evidence="4 6" id="KW-0472">Membrane</keyword>
<comment type="subcellular location">
    <subcellularLocation>
        <location evidence="1">Membrane</location>
        <topology evidence="1">Multi-pass membrane protein</topology>
    </subcellularLocation>
</comment>
<feature type="transmembrane region" description="Helical" evidence="6">
    <location>
        <begin position="238"/>
        <end position="257"/>
    </location>
</feature>
<dbReference type="KEGG" id="pno:SNOG_02995"/>
<keyword evidence="2 6" id="KW-0812">Transmembrane</keyword>
<feature type="transmembrane region" description="Helical" evidence="6">
    <location>
        <begin position="384"/>
        <end position="403"/>
    </location>
</feature>
<evidence type="ECO:0000256" key="6">
    <source>
        <dbReference type="SAM" id="Phobius"/>
    </source>
</evidence>
<evidence type="ECO:0000256" key="4">
    <source>
        <dbReference type="ARBA" id="ARBA00023136"/>
    </source>
</evidence>
<keyword evidence="7" id="KW-0732">Signal</keyword>
<dbReference type="InterPro" id="IPR003689">
    <property type="entry name" value="ZIP"/>
</dbReference>
<dbReference type="GO" id="GO:0016020">
    <property type="term" value="C:membrane"/>
    <property type="evidence" value="ECO:0007669"/>
    <property type="project" value="UniProtKB-SubCell"/>
</dbReference>
<evidence type="ECO:0008006" key="10">
    <source>
        <dbReference type="Google" id="ProtNLM"/>
    </source>
</evidence>
<keyword evidence="9" id="KW-1185">Reference proteome</keyword>
<organism evidence="8 9">
    <name type="scientific">Phaeosphaeria nodorum (strain SN15 / ATCC MYA-4574 / FGSC 10173)</name>
    <name type="common">Glume blotch fungus</name>
    <name type="synonym">Parastagonospora nodorum</name>
    <dbReference type="NCBI Taxonomy" id="321614"/>
    <lineage>
        <taxon>Eukaryota</taxon>
        <taxon>Fungi</taxon>
        <taxon>Dikarya</taxon>
        <taxon>Ascomycota</taxon>
        <taxon>Pezizomycotina</taxon>
        <taxon>Dothideomycetes</taxon>
        <taxon>Pleosporomycetidae</taxon>
        <taxon>Pleosporales</taxon>
        <taxon>Pleosporineae</taxon>
        <taxon>Phaeosphaeriaceae</taxon>
        <taxon>Parastagonospora</taxon>
    </lineage>
</organism>
<feature type="transmembrane region" description="Helical" evidence="6">
    <location>
        <begin position="196"/>
        <end position="218"/>
    </location>
</feature>
<evidence type="ECO:0000313" key="8">
    <source>
        <dbReference type="EMBL" id="QRC95291.1"/>
    </source>
</evidence>
<dbReference type="AlphaFoldDB" id="A0A7U2EY72"/>
<dbReference type="Proteomes" id="UP000663193">
    <property type="component" value="Chromosome 5"/>
</dbReference>
<proteinExistence type="predicted"/>
<feature type="transmembrane region" description="Helical" evidence="6">
    <location>
        <begin position="451"/>
        <end position="472"/>
    </location>
</feature>
<feature type="compositionally biased region" description="Basic and acidic residues" evidence="5">
    <location>
        <begin position="114"/>
        <end position="124"/>
    </location>
</feature>
<feature type="compositionally biased region" description="Polar residues" evidence="5">
    <location>
        <begin position="102"/>
        <end position="111"/>
    </location>
</feature>
<evidence type="ECO:0000256" key="3">
    <source>
        <dbReference type="ARBA" id="ARBA00022989"/>
    </source>
</evidence>
<dbReference type="OrthoDB" id="448280at2759"/>
<feature type="transmembrane region" description="Helical" evidence="6">
    <location>
        <begin position="321"/>
        <end position="341"/>
    </location>
</feature>
<feature type="transmembrane region" description="Helical" evidence="6">
    <location>
        <begin position="161"/>
        <end position="184"/>
    </location>
</feature>
<name>A0A7U2EY72_PHANO</name>
<feature type="transmembrane region" description="Helical" evidence="6">
    <location>
        <begin position="347"/>
        <end position="372"/>
    </location>
</feature>
<dbReference type="Pfam" id="PF02535">
    <property type="entry name" value="Zip"/>
    <property type="match status" value="1"/>
</dbReference>
<evidence type="ECO:0000313" key="9">
    <source>
        <dbReference type="Proteomes" id="UP000663193"/>
    </source>
</evidence>
<feature type="transmembrane region" description="Helical" evidence="6">
    <location>
        <begin position="415"/>
        <end position="439"/>
    </location>
</feature>
<sequence length="476" mass="50313">MVSATSLVALLFAACAAAQSVTPAPTSTSSSKPTITAVSDCHPHGTVNWCMVGTEEYQVVGPTRTQDMQPQYTDCHTHGTQTYCVDDAGEDVQILVEAATTGAESTPTGTAGHSDGHSDGHASEEPAGSGEHCHDHAGIPHCVGGSTEEKSCDAPNREYNIPLRVGLLFVILVTSAFGVFMPILTTRFNIISQTNIIFVILKQFGTGIVISTAFVHLFTHADLMFSNSCLGELQYEGTTAAIFMAGLFLSFLVDYLGARFVQWRQNKHVSGSAEVPAATGDDKSAGSGTASQDTDVLRGHGHGHAHGVAREPTPMEEKINVMNLEAGIIFHSILIGITLVVSGDNFFITLFIVILFHQMFEGIALGTCIAELPRAAANTMQKCIMAGTFALITPIGMAIGIGVLKKFNGNDPSTIVAIGTLDALSAGILAWVGIVEMLARDWMQGKLLNAGVVRTVCAMFALICGLILMSVLGKWA</sequence>
<keyword evidence="3 6" id="KW-1133">Transmembrane helix</keyword>
<dbReference type="PANTHER" id="PTHR11040">
    <property type="entry name" value="ZINC/IRON TRANSPORTER"/>
    <property type="match status" value="1"/>
</dbReference>
<feature type="region of interest" description="Disordered" evidence="5">
    <location>
        <begin position="274"/>
        <end position="293"/>
    </location>
</feature>
<dbReference type="GO" id="GO:0046873">
    <property type="term" value="F:metal ion transmembrane transporter activity"/>
    <property type="evidence" value="ECO:0007669"/>
    <property type="project" value="InterPro"/>
</dbReference>
<reference evidence="9" key="1">
    <citation type="journal article" date="2021" name="BMC Genomics">
        <title>Chromosome-level genome assembly and manually-curated proteome of model necrotroph Parastagonospora nodorum Sn15 reveals a genome-wide trove of candidate effector homologs, and redundancy of virulence-related functions within an accessory chromosome.</title>
        <authorList>
            <person name="Bertazzoni S."/>
            <person name="Jones D.A.B."/>
            <person name="Phan H.T."/>
            <person name="Tan K.-C."/>
            <person name="Hane J.K."/>
        </authorList>
    </citation>
    <scope>NUCLEOTIDE SEQUENCE [LARGE SCALE GENOMIC DNA]</scope>
    <source>
        <strain evidence="9">SN15 / ATCC MYA-4574 / FGSC 10173)</strain>
    </source>
</reference>
<dbReference type="OMA" id="QYTGCHS"/>
<dbReference type="RefSeq" id="XP_001793585.1">
    <property type="nucleotide sequence ID" value="XM_001793533.1"/>
</dbReference>
<feature type="signal peptide" evidence="7">
    <location>
        <begin position="1"/>
        <end position="18"/>
    </location>
</feature>
<evidence type="ECO:0000256" key="1">
    <source>
        <dbReference type="ARBA" id="ARBA00004141"/>
    </source>
</evidence>
<evidence type="ECO:0000256" key="5">
    <source>
        <dbReference type="SAM" id="MobiDB-lite"/>
    </source>
</evidence>
<evidence type="ECO:0000256" key="2">
    <source>
        <dbReference type="ARBA" id="ARBA00022692"/>
    </source>
</evidence>
<dbReference type="EMBL" id="CP069027">
    <property type="protein sequence ID" value="QRC95291.1"/>
    <property type="molecule type" value="Genomic_DNA"/>
</dbReference>
<evidence type="ECO:0000256" key="7">
    <source>
        <dbReference type="SAM" id="SignalP"/>
    </source>
</evidence>
<dbReference type="PANTHER" id="PTHR11040:SF44">
    <property type="entry name" value="PROTEIN ZNTC-RELATED"/>
    <property type="match status" value="1"/>
</dbReference>
<feature type="region of interest" description="Disordered" evidence="5">
    <location>
        <begin position="102"/>
        <end position="134"/>
    </location>
</feature>